<dbReference type="Proteomes" id="UP000004705">
    <property type="component" value="Chromosome"/>
</dbReference>
<dbReference type="GO" id="GO:0015658">
    <property type="term" value="F:branched-chain amino acid transmembrane transporter activity"/>
    <property type="evidence" value="ECO:0007669"/>
    <property type="project" value="InterPro"/>
</dbReference>
<organism evidence="7 8">
    <name type="scientific">Saccharomonospora azurea NA-128</name>
    <dbReference type="NCBI Taxonomy" id="882081"/>
    <lineage>
        <taxon>Bacteria</taxon>
        <taxon>Bacillati</taxon>
        <taxon>Actinomycetota</taxon>
        <taxon>Actinomycetes</taxon>
        <taxon>Pseudonocardiales</taxon>
        <taxon>Pseudonocardiaceae</taxon>
        <taxon>Saccharomonospora</taxon>
    </lineage>
</organism>
<feature type="transmembrane region" description="Helical" evidence="6">
    <location>
        <begin position="127"/>
        <end position="146"/>
    </location>
</feature>
<feature type="transmembrane region" description="Helical" evidence="6">
    <location>
        <begin position="234"/>
        <end position="255"/>
    </location>
</feature>
<evidence type="ECO:0000256" key="3">
    <source>
        <dbReference type="ARBA" id="ARBA00022692"/>
    </source>
</evidence>
<keyword evidence="2" id="KW-1003">Cell membrane</keyword>
<accession>H8GED6</accession>
<dbReference type="InterPro" id="IPR001851">
    <property type="entry name" value="ABC_transp_permease"/>
</dbReference>
<evidence type="ECO:0000256" key="5">
    <source>
        <dbReference type="ARBA" id="ARBA00023136"/>
    </source>
</evidence>
<keyword evidence="5 6" id="KW-0472">Membrane</keyword>
<dbReference type="OrthoDB" id="9814461at2"/>
<evidence type="ECO:0000313" key="7">
    <source>
        <dbReference type="EMBL" id="EHY87931.1"/>
    </source>
</evidence>
<feature type="transmembrane region" description="Helical" evidence="6">
    <location>
        <begin position="320"/>
        <end position="340"/>
    </location>
</feature>
<keyword evidence="4 6" id="KW-1133">Transmembrane helix</keyword>
<feature type="transmembrane region" description="Helical" evidence="6">
    <location>
        <begin position="267"/>
        <end position="300"/>
    </location>
</feature>
<keyword evidence="8" id="KW-1185">Reference proteome</keyword>
<dbReference type="HOGENOM" id="CLU_031365_2_1_11"/>
<dbReference type="EMBL" id="CM001466">
    <property type="protein sequence ID" value="EHY87931.1"/>
    <property type="molecule type" value="Genomic_DNA"/>
</dbReference>
<comment type="subcellular location">
    <subcellularLocation>
        <location evidence="1">Cell membrane</location>
        <topology evidence="1">Multi-pass membrane protein</topology>
    </subcellularLocation>
</comment>
<dbReference type="Pfam" id="PF02653">
    <property type="entry name" value="BPD_transp_2"/>
    <property type="match status" value="1"/>
</dbReference>
<evidence type="ECO:0000313" key="8">
    <source>
        <dbReference type="Proteomes" id="UP000004705"/>
    </source>
</evidence>
<gene>
    <name evidence="7" type="ORF">SacazDRAFT_00984</name>
</gene>
<keyword evidence="3 6" id="KW-0812">Transmembrane</keyword>
<dbReference type="GO" id="GO:0005886">
    <property type="term" value="C:plasma membrane"/>
    <property type="evidence" value="ECO:0007669"/>
    <property type="project" value="UniProtKB-SubCell"/>
</dbReference>
<feature type="transmembrane region" description="Helical" evidence="6">
    <location>
        <begin position="184"/>
        <end position="203"/>
    </location>
</feature>
<dbReference type="RefSeq" id="WP_005439198.1">
    <property type="nucleotide sequence ID" value="NZ_CM001466.1"/>
</dbReference>
<dbReference type="PANTHER" id="PTHR30482:SF10">
    <property type="entry name" value="HIGH-AFFINITY BRANCHED-CHAIN AMINO ACID TRANSPORT PROTEIN BRAE"/>
    <property type="match status" value="1"/>
</dbReference>
<name>H8GED6_9PSEU</name>
<reference evidence="7 8" key="1">
    <citation type="journal article" date="2012" name="Stand. Genomic Sci.">
        <title>Genome sequence of the soil bacterium Saccharomonospora azurea type strain (NA-128(T)).</title>
        <authorList>
            <person name="Klenk H.P."/>
            <person name="Held B."/>
            <person name="Lucas S."/>
            <person name="Lapidus A."/>
            <person name="Copeland A."/>
            <person name="Hammon N."/>
            <person name="Pitluck S."/>
            <person name="Goodwin L.A."/>
            <person name="Han C."/>
            <person name="Tapia R."/>
            <person name="Brambilla E.M."/>
            <person name="Potter G."/>
            <person name="Land M."/>
            <person name="Ivanova N."/>
            <person name="Rohde M."/>
            <person name="Goker M."/>
            <person name="Detter J.C."/>
            <person name="Kyrpides N.C."/>
            <person name="Woyke T."/>
        </authorList>
    </citation>
    <scope>NUCLEOTIDE SEQUENCE [LARGE SCALE GENOMIC DNA]</scope>
    <source>
        <strain evidence="7 8">NA-128</strain>
    </source>
</reference>
<evidence type="ECO:0000256" key="1">
    <source>
        <dbReference type="ARBA" id="ARBA00004651"/>
    </source>
</evidence>
<evidence type="ECO:0000256" key="6">
    <source>
        <dbReference type="SAM" id="Phobius"/>
    </source>
</evidence>
<sequence length="355" mass="36236">MSQPTPTTRARRWWVPASPPARHLLVSTLALVAVVVVCENVDAFRHAQLAAMAYYAIAAAGLTVLTGLNGQISLGHGALMAVGAYTTALLLRDGFLPFGLAMLAATVITALVGIVVGAAAARLTGPYLAGATLALAVGLPGLAVHFDDLLGGEQGLAVNTPTPAQWFDDAAYFVTGTDLGHQKFLAYVAWGTLLLVLVLLANLTAGRYGRMWRAVRDDEVAAALAGVHLGRARILAFVVSAACAGLAGSVLAMVVRLTAPSGFTIVLSLSLLTAVVVGGLGSLPGAVLGSALLVFLPPAVTDLGTELGLNAVRAAQLAPLVYGIVLVAAMLAAPSGVAGLGRRVWSRVRNGRSEA</sequence>
<protein>
    <submittedName>
        <fullName evidence="7">ABC-type branched-chain amino acid transport system, permease component</fullName>
    </submittedName>
</protein>
<proteinExistence type="predicted"/>
<dbReference type="CDD" id="cd06581">
    <property type="entry name" value="TM_PBP1_LivM_like"/>
    <property type="match status" value="1"/>
</dbReference>
<evidence type="ECO:0000256" key="4">
    <source>
        <dbReference type="ARBA" id="ARBA00022989"/>
    </source>
</evidence>
<dbReference type="InterPro" id="IPR043428">
    <property type="entry name" value="LivM-like"/>
</dbReference>
<dbReference type="PANTHER" id="PTHR30482">
    <property type="entry name" value="HIGH-AFFINITY BRANCHED-CHAIN AMINO ACID TRANSPORT SYSTEM PERMEASE"/>
    <property type="match status" value="1"/>
</dbReference>
<feature type="transmembrane region" description="Helical" evidence="6">
    <location>
        <begin position="98"/>
        <end position="121"/>
    </location>
</feature>
<feature type="transmembrane region" description="Helical" evidence="6">
    <location>
        <begin position="49"/>
        <end position="68"/>
    </location>
</feature>
<dbReference type="AlphaFoldDB" id="H8GED6"/>
<evidence type="ECO:0000256" key="2">
    <source>
        <dbReference type="ARBA" id="ARBA00022475"/>
    </source>
</evidence>